<feature type="transmembrane region" description="Helical" evidence="1">
    <location>
        <begin position="150"/>
        <end position="167"/>
    </location>
</feature>
<gene>
    <name evidence="3" type="primary">eptC</name>
    <name evidence="3" type="ORF">EMLFYP7_01548</name>
</gene>
<feature type="transmembrane region" description="Helical" evidence="1">
    <location>
        <begin position="20"/>
        <end position="39"/>
    </location>
</feature>
<dbReference type="PANTHER" id="PTHR30443">
    <property type="entry name" value="INNER MEMBRANE PROTEIN"/>
    <property type="match status" value="1"/>
</dbReference>
<evidence type="ECO:0000313" key="3">
    <source>
        <dbReference type="EMBL" id="VYU15738.1"/>
    </source>
</evidence>
<feature type="transmembrane region" description="Helical" evidence="1">
    <location>
        <begin position="51"/>
        <end position="69"/>
    </location>
</feature>
<dbReference type="Gene3D" id="3.40.720.10">
    <property type="entry name" value="Alkaline Phosphatase, subunit A"/>
    <property type="match status" value="1"/>
</dbReference>
<feature type="transmembrane region" description="Helical" evidence="1">
    <location>
        <begin position="121"/>
        <end position="138"/>
    </location>
</feature>
<dbReference type="EC" id="2.7.-.-" evidence="3"/>
<organism evidence="3">
    <name type="scientific">Phytobacter massiliensis</name>
    <dbReference type="NCBI Taxonomy" id="1485952"/>
    <lineage>
        <taxon>Bacteria</taxon>
        <taxon>Pseudomonadati</taxon>
        <taxon>Pseudomonadota</taxon>
        <taxon>Gammaproteobacteria</taxon>
        <taxon>Enterobacterales</taxon>
        <taxon>Enterobacteriaceae</taxon>
        <taxon>Phytobacter</taxon>
    </lineage>
</organism>
<dbReference type="Pfam" id="PF00884">
    <property type="entry name" value="Sulfatase"/>
    <property type="match status" value="1"/>
</dbReference>
<accession>A0A6N3CL82</accession>
<proteinExistence type="predicted"/>
<dbReference type="EMBL" id="CACRTZ010000006">
    <property type="protein sequence ID" value="VYU15738.1"/>
    <property type="molecule type" value="Genomic_DNA"/>
</dbReference>
<sequence>MLKPRLQSTFTPGRNLARTLILTLIFLALFSLSEIIIILKDHVYQPKAGDISLYLIISLLAAASARFFLTRLLLAVTFIVQISEAIYYQFYGQFYGPSEVWLAFVETKDIASGITDSLGTLGIYFVIMIVAVIFALVFTRRMAPQWHKWLAAPCLLAIVVMFVGQFYKAIDGQMYKFNPDLRHSLLRNGLSAMSFSAIRLIPEAVSGENQNLTHYQPYQVTPIEGTQAGKYSIILAIGESLNPHHVSALGYERETTPELKALMEQYHGTGRLIVSNAVSTRVAIPMLVNNLREPDNYGAYKSRATNIFANAKKQGYQTAFISAQGLEGLSNWIGIHDIDQWEDTQIRPAPEVGADVVLTPSVEKAKLDWNKPFLMVLNSRAPHIPYDRNIPEGFAKFSTPQADDEVTQKKNEYDDAVRLYDKALASAIRTAMAKSKLPVLVFITSDHGERVGDGGLFGHSVVAMPIAQVPLLYFSNDPAYSMQAISPQMPLNHYQLATLINKMLGYSISNPNQKDDSYFITGGDIRGLSERVTYHLNALPEAER</sequence>
<dbReference type="SUPFAM" id="SSF53649">
    <property type="entry name" value="Alkaline phosphatase-like"/>
    <property type="match status" value="1"/>
</dbReference>
<dbReference type="InterPro" id="IPR017850">
    <property type="entry name" value="Alkaline_phosphatase_core_sf"/>
</dbReference>
<feature type="domain" description="Sulfatase N-terminal" evidence="2">
    <location>
        <begin position="233"/>
        <end position="459"/>
    </location>
</feature>
<reference evidence="3" key="1">
    <citation type="submission" date="2019-11" db="EMBL/GenBank/DDBJ databases">
        <authorList>
            <person name="Feng L."/>
        </authorList>
    </citation>
    <scope>NUCLEOTIDE SEQUENCE</scope>
    <source>
        <strain evidence="3">EMassiliensisLFYP7</strain>
    </source>
</reference>
<dbReference type="GO" id="GO:0005886">
    <property type="term" value="C:plasma membrane"/>
    <property type="evidence" value="ECO:0007669"/>
    <property type="project" value="UniProtKB-SubCell"/>
</dbReference>
<keyword evidence="3" id="KW-0808">Transferase</keyword>
<dbReference type="GO" id="GO:0009244">
    <property type="term" value="P:lipopolysaccharide core region biosynthetic process"/>
    <property type="evidence" value="ECO:0007669"/>
    <property type="project" value="TreeGrafter"/>
</dbReference>
<dbReference type="InterPro" id="IPR000917">
    <property type="entry name" value="Sulfatase_N"/>
</dbReference>
<dbReference type="InterPro" id="IPR040423">
    <property type="entry name" value="PEA_transferase"/>
</dbReference>
<keyword evidence="1" id="KW-0472">Membrane</keyword>
<dbReference type="RefSeq" id="WP_044182860.1">
    <property type="nucleotide sequence ID" value="NZ_CABKSF010000004.1"/>
</dbReference>
<protein>
    <submittedName>
        <fullName evidence="3">Phosphoethanolamine transferase EptC</fullName>
        <ecNumber evidence="3">2.7.-.-</ecNumber>
    </submittedName>
</protein>
<evidence type="ECO:0000259" key="2">
    <source>
        <dbReference type="Pfam" id="PF00884"/>
    </source>
</evidence>
<dbReference type="GO" id="GO:0016776">
    <property type="term" value="F:phosphotransferase activity, phosphate group as acceptor"/>
    <property type="evidence" value="ECO:0007669"/>
    <property type="project" value="TreeGrafter"/>
</dbReference>
<evidence type="ECO:0000256" key="1">
    <source>
        <dbReference type="SAM" id="Phobius"/>
    </source>
</evidence>
<keyword evidence="1" id="KW-0812">Transmembrane</keyword>
<name>A0A6N3CL82_9ENTR</name>
<keyword evidence="1" id="KW-1133">Transmembrane helix</keyword>
<dbReference type="OrthoDB" id="9786870at2"/>
<dbReference type="AlphaFoldDB" id="A0A6N3CL82"/>
<dbReference type="PANTHER" id="PTHR30443:SF2">
    <property type="entry name" value="PHOSPHOETHANOLAMINE TRANSFERASE EPTC"/>
    <property type="match status" value="1"/>
</dbReference>